<evidence type="ECO:0000256" key="1">
    <source>
        <dbReference type="SAM" id="MobiDB-lite"/>
    </source>
</evidence>
<dbReference type="InterPro" id="IPR037185">
    <property type="entry name" value="EmrE-like"/>
</dbReference>
<feature type="transmembrane region" description="Helical" evidence="2">
    <location>
        <begin position="90"/>
        <end position="110"/>
    </location>
</feature>
<name>A0AAJ7T9B0_PETMA</name>
<dbReference type="KEGG" id="pmrn:116944279"/>
<evidence type="ECO:0000313" key="3">
    <source>
        <dbReference type="Proteomes" id="UP001318040"/>
    </source>
</evidence>
<sequence length="191" mass="19119">MRKASVLAGGAGLCGALASASAKLAVGAELLHAACLRLGAGLGLADSALTCSSVALLVRAVTFGITLLLNAAMWTLFVKALQFSSSSVQATLTSTASNFLCSAVLGSVLFGEPLAGLWWLGMSLTMAGLALLHSAKPEGTKRAAPVATQRTMPGPMARTSPGPPPGMAPGVGLGANPGVVARDGDKNHKRQ</sequence>
<feature type="compositionally biased region" description="Basic and acidic residues" evidence="1">
    <location>
        <begin position="182"/>
        <end position="191"/>
    </location>
</feature>
<dbReference type="InterPro" id="IPR039632">
    <property type="entry name" value="TMEM42"/>
</dbReference>
<dbReference type="PANTHER" id="PTHR31965:SF1">
    <property type="entry name" value="TRANSMEMBRANE PROTEIN 42"/>
    <property type="match status" value="1"/>
</dbReference>
<accession>A0AAJ7T9B0</accession>
<keyword evidence="2 4" id="KW-0812">Transmembrane</keyword>
<feature type="transmembrane region" description="Helical" evidence="2">
    <location>
        <begin position="57"/>
        <end position="78"/>
    </location>
</feature>
<dbReference type="AlphaFoldDB" id="A0AAJ7T9B0"/>
<dbReference type="CTD" id="131616"/>
<evidence type="ECO:0000313" key="4">
    <source>
        <dbReference type="RefSeq" id="XP_032813716.1"/>
    </source>
</evidence>
<dbReference type="RefSeq" id="XP_032813716.1">
    <property type="nucleotide sequence ID" value="XM_032957825.1"/>
</dbReference>
<reference evidence="4" key="1">
    <citation type="submission" date="2025-08" db="UniProtKB">
        <authorList>
            <consortium name="RefSeq"/>
        </authorList>
    </citation>
    <scope>IDENTIFICATION</scope>
    <source>
        <tissue evidence="4">Sperm</tissue>
    </source>
</reference>
<keyword evidence="2" id="KW-0472">Membrane</keyword>
<feature type="region of interest" description="Disordered" evidence="1">
    <location>
        <begin position="140"/>
        <end position="191"/>
    </location>
</feature>
<keyword evidence="3" id="KW-1185">Reference proteome</keyword>
<keyword evidence="2" id="KW-1133">Transmembrane helix</keyword>
<protein>
    <submittedName>
        <fullName evidence="4">Transmembrane protein 42</fullName>
    </submittedName>
</protein>
<proteinExistence type="predicted"/>
<dbReference type="Proteomes" id="UP001318040">
    <property type="component" value="Chromosome 20"/>
</dbReference>
<dbReference type="PANTHER" id="PTHR31965">
    <property type="entry name" value="TRANSMEMBRANE PROTEIN 42"/>
    <property type="match status" value="1"/>
</dbReference>
<dbReference type="SUPFAM" id="SSF103481">
    <property type="entry name" value="Multidrug resistance efflux transporter EmrE"/>
    <property type="match status" value="1"/>
</dbReference>
<evidence type="ECO:0000256" key="2">
    <source>
        <dbReference type="SAM" id="Phobius"/>
    </source>
</evidence>
<gene>
    <name evidence="4" type="primary">TMEM42</name>
</gene>
<organism evidence="3 4">
    <name type="scientific">Petromyzon marinus</name>
    <name type="common">Sea lamprey</name>
    <dbReference type="NCBI Taxonomy" id="7757"/>
    <lineage>
        <taxon>Eukaryota</taxon>
        <taxon>Metazoa</taxon>
        <taxon>Chordata</taxon>
        <taxon>Craniata</taxon>
        <taxon>Vertebrata</taxon>
        <taxon>Cyclostomata</taxon>
        <taxon>Hyperoartia</taxon>
        <taxon>Petromyzontiformes</taxon>
        <taxon>Petromyzontidae</taxon>
        <taxon>Petromyzon</taxon>
    </lineage>
</organism>